<dbReference type="SUPFAM" id="SSF56524">
    <property type="entry name" value="Oxidoreductase molybdopterin-binding domain"/>
    <property type="match status" value="1"/>
</dbReference>
<accession>A0A3D9H6K7</accession>
<reference evidence="4 5" key="1">
    <citation type="submission" date="2018-07" db="EMBL/GenBank/DDBJ databases">
        <title>Genomic Encyclopedia of Type Strains, Phase III (KMG-III): the genomes of soil and plant-associated and newly described type strains.</title>
        <authorList>
            <person name="Whitman W."/>
        </authorList>
    </citation>
    <scope>NUCLEOTIDE SEQUENCE [LARGE SCALE GENOMIC DNA]</scope>
    <source>
        <strain evidence="4 5">CECT 8488</strain>
    </source>
</reference>
<dbReference type="InterPro" id="IPR036374">
    <property type="entry name" value="OxRdtase_Mopterin-bd_sf"/>
</dbReference>
<feature type="domain" description="Oxidoreductase molybdopterin-binding" evidence="3">
    <location>
        <begin position="74"/>
        <end position="151"/>
    </location>
</feature>
<sequence>MKTEIFRKNKTALFLLWGLLLLSSVPSAYADHILPAAEGPVILTVTGNLQQTTDGHQALLDLALLESIGLTTIVTTTPWHQGRVKFEGVLVRDLMAHLGVAGRMATVGALNQYQADTPVADFLDHDVILALKANGNYLSVRDKGPVFIIYPFDRDENLRNETYFARSVWQVNSMRFFGDGAILHNEKHWWNMETILLAAVAAAIVLLAVFLFLSRARKS</sequence>
<dbReference type="Proteomes" id="UP000256845">
    <property type="component" value="Unassembled WGS sequence"/>
</dbReference>
<keyword evidence="2" id="KW-0732">Signal</keyword>
<evidence type="ECO:0000313" key="4">
    <source>
        <dbReference type="EMBL" id="RED45089.1"/>
    </source>
</evidence>
<dbReference type="AlphaFoldDB" id="A0A3D9H6K7"/>
<evidence type="ECO:0000256" key="1">
    <source>
        <dbReference type="SAM" id="Phobius"/>
    </source>
</evidence>
<dbReference type="EMBL" id="QRDW01000012">
    <property type="protein sequence ID" value="RED45089.1"/>
    <property type="molecule type" value="Genomic_DNA"/>
</dbReference>
<name>A0A3D9H6K7_9PROT</name>
<keyword evidence="1" id="KW-0812">Transmembrane</keyword>
<keyword evidence="5" id="KW-1185">Reference proteome</keyword>
<comment type="caution">
    <text evidence="4">The sequence shown here is derived from an EMBL/GenBank/DDBJ whole genome shotgun (WGS) entry which is preliminary data.</text>
</comment>
<feature type="chain" id="PRO_5017706828" description="Oxidoreductase molybdopterin-binding domain-containing protein" evidence="2">
    <location>
        <begin position="31"/>
        <end position="219"/>
    </location>
</feature>
<protein>
    <recommendedName>
        <fullName evidence="3">Oxidoreductase molybdopterin-binding domain-containing protein</fullName>
    </recommendedName>
</protein>
<proteinExistence type="predicted"/>
<keyword evidence="1" id="KW-1133">Transmembrane helix</keyword>
<gene>
    <name evidence="4" type="ORF">DFP90_11282</name>
</gene>
<dbReference type="InterPro" id="IPR000572">
    <property type="entry name" value="OxRdtase_Mopterin-bd_dom"/>
</dbReference>
<feature type="signal peptide" evidence="2">
    <location>
        <begin position="1"/>
        <end position="30"/>
    </location>
</feature>
<dbReference type="Pfam" id="PF00174">
    <property type="entry name" value="Oxidored_molyb"/>
    <property type="match status" value="1"/>
</dbReference>
<dbReference type="Gene3D" id="3.90.420.10">
    <property type="entry name" value="Oxidoreductase, molybdopterin-binding domain"/>
    <property type="match status" value="1"/>
</dbReference>
<evidence type="ECO:0000313" key="5">
    <source>
        <dbReference type="Proteomes" id="UP000256845"/>
    </source>
</evidence>
<evidence type="ECO:0000259" key="3">
    <source>
        <dbReference type="Pfam" id="PF00174"/>
    </source>
</evidence>
<evidence type="ECO:0000256" key="2">
    <source>
        <dbReference type="SAM" id="SignalP"/>
    </source>
</evidence>
<organism evidence="4 5">
    <name type="scientific">Aestuariispira insulae</name>
    <dbReference type="NCBI Taxonomy" id="1461337"/>
    <lineage>
        <taxon>Bacteria</taxon>
        <taxon>Pseudomonadati</taxon>
        <taxon>Pseudomonadota</taxon>
        <taxon>Alphaproteobacteria</taxon>
        <taxon>Rhodospirillales</taxon>
        <taxon>Kiloniellaceae</taxon>
        <taxon>Aestuariispira</taxon>
    </lineage>
</organism>
<feature type="transmembrane region" description="Helical" evidence="1">
    <location>
        <begin position="195"/>
        <end position="213"/>
    </location>
</feature>
<keyword evidence="1" id="KW-0472">Membrane</keyword>